<feature type="compositionally biased region" description="Low complexity" evidence="1">
    <location>
        <begin position="108"/>
        <end position="118"/>
    </location>
</feature>
<feature type="compositionally biased region" description="Basic and acidic residues" evidence="1">
    <location>
        <begin position="1002"/>
        <end position="1011"/>
    </location>
</feature>
<dbReference type="Proteomes" id="UP000230002">
    <property type="component" value="Unassembled WGS sequence"/>
</dbReference>
<feature type="compositionally biased region" description="Low complexity" evidence="1">
    <location>
        <begin position="75"/>
        <end position="84"/>
    </location>
</feature>
<dbReference type="Pfam" id="PF12937">
    <property type="entry name" value="F-box-like"/>
    <property type="match status" value="1"/>
</dbReference>
<sequence length="1011" mass="109498">MSHTHDIDNDDPFLLLDPYEPLAGSRRLKDGVREPQHPPSSSHDLLPSPSSSAPVLPLDWYYEPLPPHTGMADEPSSSPSKGKGVSQPLYIQGREPTDVQADTFQIIGSSSSPGSPSPALAWPDPSPSVVNPSPIQLANYHDLALNFNIAADLYDLENVGESSAYSAKGKGRDRPPVLPPLELMPPSLDYIDAQWASSMSSVSMSPQTAGPSSYGSGFASIAESARGTSHDVTPPVSPEVSTPLEPVSNRRRTLSNVSIRSTRSLSALPINRVKVKLATSKGPGHIARKLLFRRRQNTPTPGSSSASTPAPIDPGLHGSNNCFLPWARDLKSCTSPPQGTLVDIDVDLSGGIPPVSPLYRLGPAPGSAMLRTKGRSYSSPFPLTSSPLDIVPITPTELLRPVPVNVPNYFDDCLPREVRILVLAALVDLHDAEHRRAVASGKWTAFRAGQARNRHVGAEKGVRELLKLSRVSKAWHSLVYDGQLWARLPKLPLTVLARLCGRAGGFVKRIEFAGLADLDADKLVDMTDGLCIEPLHTAVLPHTRITTINLQGCTALDTRSLHYLLIRSPALETLNVRGLSAVTNRTCAILSIHCRNLVSLDASKCDGLDGNGISCYASSALERGERLPLKVLRLTWLSRVTDDMMHNLGRAAPGLEVLDLSYASPFHNSAVEAFVSLTEEEAETGDFDAVQLTAREAGRDPADPNRYWRRVTRLRHVAFSSCVLLTDHALSHLAHAVPRLEFLELAGIGPDLRDDGLVRLVETTPYIRRVDLEDASDITDAVLAALTPSAPPPSAPASSHLTHRAPPPQPGHALEHLVVSYAGELTNDALQALIRHCTRLRTLEADNTRMNSGTMRDFVRLARERALADATLVAIDCRGVGEHAVKDVAAHTRPRKGWRAWEARRLGYLDGRDEEKLGVGQDECDEGRVVLKTFYSWQTVDAVRAAREKRRKAARSQRASGSGSSSASGTVMEADFATGRPRWWASTPRRSGAASPLLLDPGEGREGCTIM</sequence>
<evidence type="ECO:0000313" key="3">
    <source>
        <dbReference type="EMBL" id="PIL31391.1"/>
    </source>
</evidence>
<evidence type="ECO:0000313" key="4">
    <source>
        <dbReference type="Proteomes" id="UP000230002"/>
    </source>
</evidence>
<dbReference type="STRING" id="1077348.A0A2G8SCB5"/>
<dbReference type="OrthoDB" id="550575at2759"/>
<feature type="region of interest" description="Disordered" evidence="1">
    <location>
        <begin position="164"/>
        <end position="183"/>
    </location>
</feature>
<dbReference type="GO" id="GO:0031146">
    <property type="term" value="P:SCF-dependent proteasomal ubiquitin-dependent protein catabolic process"/>
    <property type="evidence" value="ECO:0007669"/>
    <property type="project" value="TreeGrafter"/>
</dbReference>
<dbReference type="SUPFAM" id="SSF81383">
    <property type="entry name" value="F-box domain"/>
    <property type="match status" value="1"/>
</dbReference>
<dbReference type="PANTHER" id="PTHR13318">
    <property type="entry name" value="PARTNER OF PAIRED, ISOFORM B-RELATED"/>
    <property type="match status" value="1"/>
</dbReference>
<organism evidence="3 4">
    <name type="scientific">Ganoderma sinense ZZ0214-1</name>
    <dbReference type="NCBI Taxonomy" id="1077348"/>
    <lineage>
        <taxon>Eukaryota</taxon>
        <taxon>Fungi</taxon>
        <taxon>Dikarya</taxon>
        <taxon>Basidiomycota</taxon>
        <taxon>Agaricomycotina</taxon>
        <taxon>Agaricomycetes</taxon>
        <taxon>Polyporales</taxon>
        <taxon>Polyporaceae</taxon>
        <taxon>Ganoderma</taxon>
    </lineage>
</organism>
<dbReference type="PANTHER" id="PTHR13318:SF95">
    <property type="entry name" value="F-BOX PROTEIN YLR352W"/>
    <property type="match status" value="1"/>
</dbReference>
<feature type="region of interest" description="Disordered" evidence="1">
    <location>
        <begin position="786"/>
        <end position="806"/>
    </location>
</feature>
<dbReference type="InterPro" id="IPR036047">
    <property type="entry name" value="F-box-like_dom_sf"/>
</dbReference>
<dbReference type="Gene3D" id="3.80.10.10">
    <property type="entry name" value="Ribonuclease Inhibitor"/>
    <property type="match status" value="2"/>
</dbReference>
<feature type="region of interest" description="Disordered" evidence="1">
    <location>
        <begin position="225"/>
        <end position="255"/>
    </location>
</feature>
<name>A0A2G8SCB5_9APHY</name>
<dbReference type="AlphaFoldDB" id="A0A2G8SCB5"/>
<feature type="compositionally biased region" description="Low complexity" evidence="1">
    <location>
        <begin position="956"/>
        <end position="969"/>
    </location>
</feature>
<evidence type="ECO:0000256" key="1">
    <source>
        <dbReference type="SAM" id="MobiDB-lite"/>
    </source>
</evidence>
<dbReference type="SUPFAM" id="SSF52047">
    <property type="entry name" value="RNI-like"/>
    <property type="match status" value="1"/>
</dbReference>
<feature type="region of interest" description="Disordered" evidence="1">
    <location>
        <begin position="106"/>
        <end position="125"/>
    </location>
</feature>
<keyword evidence="4" id="KW-1185">Reference proteome</keyword>
<comment type="caution">
    <text evidence="3">The sequence shown here is derived from an EMBL/GenBank/DDBJ whole genome shotgun (WGS) entry which is preliminary data.</text>
</comment>
<dbReference type="InterPro" id="IPR006553">
    <property type="entry name" value="Leu-rich_rpt_Cys-con_subtyp"/>
</dbReference>
<dbReference type="InterPro" id="IPR032675">
    <property type="entry name" value="LRR_dom_sf"/>
</dbReference>
<proteinExistence type="predicted"/>
<evidence type="ECO:0000259" key="2">
    <source>
        <dbReference type="Pfam" id="PF12937"/>
    </source>
</evidence>
<feature type="compositionally biased region" description="Basic and acidic residues" evidence="1">
    <location>
        <begin position="27"/>
        <end position="36"/>
    </location>
</feature>
<feature type="region of interest" description="Disordered" evidence="1">
    <location>
        <begin position="294"/>
        <end position="314"/>
    </location>
</feature>
<feature type="region of interest" description="Disordered" evidence="1">
    <location>
        <begin position="25"/>
        <end position="51"/>
    </location>
</feature>
<dbReference type="GO" id="GO:0019005">
    <property type="term" value="C:SCF ubiquitin ligase complex"/>
    <property type="evidence" value="ECO:0007669"/>
    <property type="project" value="TreeGrafter"/>
</dbReference>
<feature type="compositionally biased region" description="Low complexity" evidence="1">
    <location>
        <begin position="232"/>
        <end position="247"/>
    </location>
</feature>
<reference evidence="3 4" key="1">
    <citation type="journal article" date="2015" name="Sci. Rep.">
        <title>Chromosome-level genome map provides insights into diverse defense mechanisms in the medicinal fungus Ganoderma sinense.</title>
        <authorList>
            <person name="Zhu Y."/>
            <person name="Xu J."/>
            <person name="Sun C."/>
            <person name="Zhou S."/>
            <person name="Xu H."/>
            <person name="Nelson D.R."/>
            <person name="Qian J."/>
            <person name="Song J."/>
            <person name="Luo H."/>
            <person name="Xiang L."/>
            <person name="Li Y."/>
            <person name="Xu Z."/>
            <person name="Ji A."/>
            <person name="Wang L."/>
            <person name="Lu S."/>
            <person name="Hayward A."/>
            <person name="Sun W."/>
            <person name="Li X."/>
            <person name="Schwartz D.C."/>
            <person name="Wang Y."/>
            <person name="Chen S."/>
        </authorList>
    </citation>
    <scope>NUCLEOTIDE SEQUENCE [LARGE SCALE GENOMIC DNA]</scope>
    <source>
        <strain evidence="3 4">ZZ0214-1</strain>
    </source>
</reference>
<feature type="compositionally biased region" description="Low complexity" evidence="1">
    <location>
        <begin position="298"/>
        <end position="310"/>
    </location>
</feature>
<dbReference type="EMBL" id="AYKW01000012">
    <property type="protein sequence ID" value="PIL31391.1"/>
    <property type="molecule type" value="Genomic_DNA"/>
</dbReference>
<protein>
    <recommendedName>
        <fullName evidence="2">F-box domain-containing protein</fullName>
    </recommendedName>
</protein>
<gene>
    <name evidence="3" type="ORF">GSI_06091</name>
</gene>
<feature type="compositionally biased region" description="Low complexity" evidence="1">
    <location>
        <begin position="39"/>
        <end position="51"/>
    </location>
</feature>
<dbReference type="SMART" id="SM00367">
    <property type="entry name" value="LRR_CC"/>
    <property type="match status" value="7"/>
</dbReference>
<feature type="region of interest" description="Disordered" evidence="1">
    <location>
        <begin position="64"/>
        <end position="88"/>
    </location>
</feature>
<accession>A0A2G8SCB5</accession>
<feature type="region of interest" description="Disordered" evidence="1">
    <location>
        <begin position="948"/>
        <end position="1011"/>
    </location>
</feature>
<dbReference type="InterPro" id="IPR001810">
    <property type="entry name" value="F-box_dom"/>
</dbReference>
<feature type="domain" description="F-box" evidence="2">
    <location>
        <begin position="463"/>
        <end position="488"/>
    </location>
</feature>